<feature type="region of interest" description="Disordered" evidence="1">
    <location>
        <begin position="99"/>
        <end position="120"/>
    </location>
</feature>
<evidence type="ECO:0000313" key="3">
    <source>
        <dbReference type="Proteomes" id="UP000219338"/>
    </source>
</evidence>
<feature type="region of interest" description="Disordered" evidence="1">
    <location>
        <begin position="17"/>
        <end position="36"/>
    </location>
</feature>
<dbReference type="OMA" id="AVDIAWI"/>
<dbReference type="InterPro" id="IPR018555">
    <property type="entry name" value="C630.06c-like"/>
</dbReference>
<evidence type="ECO:0000256" key="1">
    <source>
        <dbReference type="SAM" id="MobiDB-lite"/>
    </source>
</evidence>
<keyword evidence="3" id="KW-1185">Reference proteome</keyword>
<dbReference type="Pfam" id="PF09428">
    <property type="entry name" value="DUF2011"/>
    <property type="match status" value="1"/>
</dbReference>
<sequence>MSIPRFSNPHLLVSATKSITRKDLVHDSDVEESDDALVTSLNEKIRKSIDIGNDAPSRKRQKTSESAKEQENEQLLFRLWSTSSQPQHVKLYPEHSTQAFINPPRQHEDSEQQSSQRRKRAEDVAVDIAWIYAESKRLSMPFPSSSKKLIHAKAPSLTHAPCFMVAQVLQPVRKTHPPVPYSALAYHPYAVNAPLPPSQSDRRFIDIELLSGSPMVTLTSLKAATLRLAYQSSKGDADLHATSFPVDRAHVVDWLCHGVLCRDHRTREICLDASCPSDSICEADDMLASVSWGLLYPAIG</sequence>
<organism evidence="2 3">
    <name type="scientific">Armillaria ostoyae</name>
    <name type="common">Armillaria root rot fungus</name>
    <dbReference type="NCBI Taxonomy" id="47428"/>
    <lineage>
        <taxon>Eukaryota</taxon>
        <taxon>Fungi</taxon>
        <taxon>Dikarya</taxon>
        <taxon>Basidiomycota</taxon>
        <taxon>Agaricomycotina</taxon>
        <taxon>Agaricomycetes</taxon>
        <taxon>Agaricomycetidae</taxon>
        <taxon>Agaricales</taxon>
        <taxon>Marasmiineae</taxon>
        <taxon>Physalacriaceae</taxon>
        <taxon>Armillaria</taxon>
    </lineage>
</organism>
<feature type="region of interest" description="Disordered" evidence="1">
    <location>
        <begin position="41"/>
        <end position="70"/>
    </location>
</feature>
<dbReference type="AlphaFoldDB" id="A0A284REW3"/>
<name>A0A284REW3_ARMOS</name>
<protein>
    <submittedName>
        <fullName evidence="2">Uncharacterized protein</fullName>
    </submittedName>
</protein>
<gene>
    <name evidence="2" type="ORF">ARMOST_10625</name>
</gene>
<dbReference type="Proteomes" id="UP000219338">
    <property type="component" value="Unassembled WGS sequence"/>
</dbReference>
<proteinExistence type="predicted"/>
<dbReference type="EMBL" id="FUEG01000008">
    <property type="protein sequence ID" value="SJL07282.1"/>
    <property type="molecule type" value="Genomic_DNA"/>
</dbReference>
<evidence type="ECO:0000313" key="2">
    <source>
        <dbReference type="EMBL" id="SJL07282.1"/>
    </source>
</evidence>
<accession>A0A284REW3</accession>
<reference evidence="3" key="1">
    <citation type="journal article" date="2017" name="Nat. Ecol. Evol.">
        <title>Genome expansion and lineage-specific genetic innovations in the forest pathogenic fungi Armillaria.</title>
        <authorList>
            <person name="Sipos G."/>
            <person name="Prasanna A.N."/>
            <person name="Walter M.C."/>
            <person name="O'Connor E."/>
            <person name="Balint B."/>
            <person name="Krizsan K."/>
            <person name="Kiss B."/>
            <person name="Hess J."/>
            <person name="Varga T."/>
            <person name="Slot J."/>
            <person name="Riley R."/>
            <person name="Boka B."/>
            <person name="Rigling D."/>
            <person name="Barry K."/>
            <person name="Lee J."/>
            <person name="Mihaltcheva S."/>
            <person name="LaButti K."/>
            <person name="Lipzen A."/>
            <person name="Waldron R."/>
            <person name="Moloney N.M."/>
            <person name="Sperisen C."/>
            <person name="Kredics L."/>
            <person name="Vagvoelgyi C."/>
            <person name="Patrignani A."/>
            <person name="Fitzpatrick D."/>
            <person name="Nagy I."/>
            <person name="Doyle S."/>
            <person name="Anderson J.B."/>
            <person name="Grigoriev I.V."/>
            <person name="Gueldener U."/>
            <person name="Muensterkoetter M."/>
            <person name="Nagy L.G."/>
        </authorList>
    </citation>
    <scope>NUCLEOTIDE SEQUENCE [LARGE SCALE GENOMIC DNA]</scope>
    <source>
        <strain evidence="3">C18/9</strain>
    </source>
</reference>
<dbReference type="OrthoDB" id="3063716at2759"/>